<dbReference type="Gene3D" id="3.90.280.10">
    <property type="entry name" value="PEBP-like"/>
    <property type="match status" value="1"/>
</dbReference>
<dbReference type="PANTHER" id="PTHR11362:SF148">
    <property type="entry name" value="CARBOXYPEPTIDASE Y INHIBITOR"/>
    <property type="match status" value="1"/>
</dbReference>
<dbReference type="GO" id="GO:0046578">
    <property type="term" value="P:regulation of Ras protein signal transduction"/>
    <property type="evidence" value="ECO:0007669"/>
    <property type="project" value="TreeGrafter"/>
</dbReference>
<dbReference type="AlphaFoldDB" id="A0A8T9C2H1"/>
<dbReference type="SUPFAM" id="SSF49777">
    <property type="entry name" value="PEBP-like"/>
    <property type="match status" value="1"/>
</dbReference>
<dbReference type="GO" id="GO:0030414">
    <property type="term" value="F:peptidase inhibitor activity"/>
    <property type="evidence" value="ECO:0007669"/>
    <property type="project" value="TreeGrafter"/>
</dbReference>
<keyword evidence="1" id="KW-0732">Signal</keyword>
<accession>A0A8T9C2H1</accession>
<dbReference type="EMBL" id="QGMK01000827">
    <property type="protein sequence ID" value="TVY78184.1"/>
    <property type="molecule type" value="Genomic_DNA"/>
</dbReference>
<dbReference type="Pfam" id="PF01161">
    <property type="entry name" value="PBP"/>
    <property type="match status" value="1"/>
</dbReference>
<dbReference type="InterPro" id="IPR008914">
    <property type="entry name" value="PEBP"/>
</dbReference>
<dbReference type="InterPro" id="IPR036610">
    <property type="entry name" value="PEBP-like_sf"/>
</dbReference>
<evidence type="ECO:0000313" key="3">
    <source>
        <dbReference type="Proteomes" id="UP000469558"/>
    </source>
</evidence>
<dbReference type="CDD" id="cd00866">
    <property type="entry name" value="PEBP_euk"/>
    <property type="match status" value="1"/>
</dbReference>
<evidence type="ECO:0000313" key="2">
    <source>
        <dbReference type="EMBL" id="TVY78184.1"/>
    </source>
</evidence>
<feature type="chain" id="PRO_5035803016" evidence="1">
    <location>
        <begin position="22"/>
        <end position="225"/>
    </location>
</feature>
<dbReference type="PANTHER" id="PTHR11362">
    <property type="entry name" value="PHOSPHATIDYLETHANOLAMINE-BINDING PROTEIN"/>
    <property type="match status" value="1"/>
</dbReference>
<evidence type="ECO:0000256" key="1">
    <source>
        <dbReference type="SAM" id="SignalP"/>
    </source>
</evidence>
<gene>
    <name evidence="2" type="primary">TFS1_0</name>
    <name evidence="2" type="ORF">LSUE1_G003889</name>
</gene>
<dbReference type="GO" id="GO:0005543">
    <property type="term" value="F:phospholipid binding"/>
    <property type="evidence" value="ECO:0007669"/>
    <property type="project" value="TreeGrafter"/>
</dbReference>
<name>A0A8T9C2H1_9HELO</name>
<dbReference type="Proteomes" id="UP000469558">
    <property type="component" value="Unassembled WGS sequence"/>
</dbReference>
<comment type="caution">
    <text evidence="2">The sequence shown here is derived from an EMBL/GenBank/DDBJ whole genome shotgun (WGS) entry which is preliminary data.</text>
</comment>
<feature type="signal peptide" evidence="1">
    <location>
        <begin position="1"/>
        <end position="21"/>
    </location>
</feature>
<dbReference type="GO" id="GO:0030162">
    <property type="term" value="P:regulation of proteolysis"/>
    <property type="evidence" value="ECO:0007669"/>
    <property type="project" value="TreeGrafter"/>
</dbReference>
<organism evidence="2 3">
    <name type="scientific">Lachnellula suecica</name>
    <dbReference type="NCBI Taxonomy" id="602035"/>
    <lineage>
        <taxon>Eukaryota</taxon>
        <taxon>Fungi</taxon>
        <taxon>Dikarya</taxon>
        <taxon>Ascomycota</taxon>
        <taxon>Pezizomycotina</taxon>
        <taxon>Leotiomycetes</taxon>
        <taxon>Helotiales</taxon>
        <taxon>Lachnaceae</taxon>
        <taxon>Lachnellula</taxon>
    </lineage>
</organism>
<dbReference type="OrthoDB" id="2506647at2759"/>
<sequence length="225" mass="24491">MQLTILPTILLLTAAIPNVLAVPTDQAVLTPSKDSDFSKIKHALQKAEIIGDVLPDFTPKCYVLPSYSHGKKTKAVALGNKFKKSKTKKKPSLTVYCPNMKTTTGLTIALTDPDAPSRKNPKWGEMCHWIAPVSEAVSVAGEGEGVEFEVMGDSVDDLKKYKAPGPPEGTGYHRYVFVLLEGDNTNLTVPSDRQHWGTGKKGHGVRDWAEGQGLEVIGANYFIEK</sequence>
<reference evidence="2 3" key="1">
    <citation type="submission" date="2018-05" db="EMBL/GenBank/DDBJ databases">
        <title>Genome sequencing and assembly of the regulated plant pathogen Lachnellula willkommii and related sister species for the development of diagnostic species identification markers.</title>
        <authorList>
            <person name="Giroux E."/>
            <person name="Bilodeau G."/>
        </authorList>
    </citation>
    <scope>NUCLEOTIDE SEQUENCE [LARGE SCALE GENOMIC DNA]</scope>
    <source>
        <strain evidence="2 3">CBS 268.59</strain>
    </source>
</reference>
<keyword evidence="3" id="KW-1185">Reference proteome</keyword>
<dbReference type="InterPro" id="IPR035810">
    <property type="entry name" value="PEBP_euk"/>
</dbReference>
<protein>
    <submittedName>
        <fullName evidence="2">Carboxypeptidase Y inhibitor</fullName>
    </submittedName>
</protein>
<proteinExistence type="predicted"/>